<feature type="domain" description="Glycosyltransferase RgtA/B/C/D-like" evidence="2">
    <location>
        <begin position="92"/>
        <end position="244"/>
    </location>
</feature>
<name>A0A0P9DE01_9CHLR</name>
<dbReference type="Pfam" id="PF13231">
    <property type="entry name" value="PMT_2"/>
    <property type="match status" value="1"/>
</dbReference>
<feature type="transmembrane region" description="Helical" evidence="1">
    <location>
        <begin position="300"/>
        <end position="320"/>
    </location>
</feature>
<keyword evidence="1" id="KW-0812">Transmembrane</keyword>
<protein>
    <recommendedName>
        <fullName evidence="2">Glycosyltransferase RgtA/B/C/D-like domain-containing protein</fullName>
    </recommendedName>
</protein>
<evidence type="ECO:0000259" key="2">
    <source>
        <dbReference type="Pfam" id="PF13231"/>
    </source>
</evidence>
<reference evidence="3 4" key="1">
    <citation type="submission" date="2015-09" db="EMBL/GenBank/DDBJ databases">
        <title>Draft genome sequence of Kouleothrix aurantiaca JCM 19913.</title>
        <authorList>
            <person name="Hemp J."/>
        </authorList>
    </citation>
    <scope>NUCLEOTIDE SEQUENCE [LARGE SCALE GENOMIC DNA]</scope>
    <source>
        <strain evidence="3 4">COM-B</strain>
    </source>
</reference>
<dbReference type="InterPro" id="IPR019962">
    <property type="entry name" value="CHP03663"/>
</dbReference>
<keyword evidence="1" id="KW-0472">Membrane</keyword>
<dbReference type="NCBIfam" id="TIGR03663">
    <property type="entry name" value="flippase activity-associated protein Agl23"/>
    <property type="match status" value="1"/>
</dbReference>
<dbReference type="PANTHER" id="PTHR41710:SF2">
    <property type="entry name" value="GLYCOSYL TRANSFERASE FAMILY 39_83 DOMAIN-CONTAINING PROTEIN"/>
    <property type="match status" value="1"/>
</dbReference>
<dbReference type="PATRIC" id="fig|186479.3.peg.350"/>
<accession>A0A0P9DE01</accession>
<proteinExistence type="predicted"/>
<gene>
    <name evidence="3" type="ORF">SE17_23175</name>
</gene>
<dbReference type="EMBL" id="LJCR01001074">
    <property type="protein sequence ID" value="KPV51096.1"/>
    <property type="molecule type" value="Genomic_DNA"/>
</dbReference>
<organism evidence="3 4">
    <name type="scientific">Kouleothrix aurantiaca</name>
    <dbReference type="NCBI Taxonomy" id="186479"/>
    <lineage>
        <taxon>Bacteria</taxon>
        <taxon>Bacillati</taxon>
        <taxon>Chloroflexota</taxon>
        <taxon>Chloroflexia</taxon>
        <taxon>Chloroflexales</taxon>
        <taxon>Roseiflexineae</taxon>
        <taxon>Roseiflexaceae</taxon>
        <taxon>Kouleothrix</taxon>
    </lineage>
</organism>
<evidence type="ECO:0000256" key="1">
    <source>
        <dbReference type="SAM" id="Phobius"/>
    </source>
</evidence>
<feature type="non-terminal residue" evidence="3">
    <location>
        <position position="361"/>
    </location>
</feature>
<dbReference type="Proteomes" id="UP000050509">
    <property type="component" value="Unassembled WGS sequence"/>
</dbReference>
<evidence type="ECO:0000313" key="4">
    <source>
        <dbReference type="Proteomes" id="UP000050509"/>
    </source>
</evidence>
<dbReference type="AlphaFoldDB" id="A0A0P9DE01"/>
<feature type="transmembrane region" description="Helical" evidence="1">
    <location>
        <begin position="231"/>
        <end position="249"/>
    </location>
</feature>
<sequence length="361" mass="40749">MAAIPRETRDYRAPRLLDRALDFSWLNLEVLAFGLLVVLSIVAHLWALDHMAMHHDESVTSWTSWRYYTGATGFNCAGQRTAPSYCYDPVYHGPAYYVLTLISFFLFGDGEAQARLPEALAGILLTVSAWMLRPYFGRTGTLVAAALLTFAPSLLYFTRFSRHDALIVLWAFWMVIGMFRYIDSGRPRYLYLTAAATALAMATHELYYILFFLFGSFLLIRVGAERLPRRTLMLGLGVALAVTLALTALNPQITANLRGGGLGLLFSTVLGVGLLSMRIWDSEPTVSTRLLALWRDERPVLWTALGILVGIFVLLFSNFFTDLRGVLDGLYQGLAYWLGSQHEYARGKQPWYYYLMLLPVY</sequence>
<evidence type="ECO:0000313" key="3">
    <source>
        <dbReference type="EMBL" id="KPV51096.1"/>
    </source>
</evidence>
<feature type="transmembrane region" description="Helical" evidence="1">
    <location>
        <begin position="206"/>
        <end position="224"/>
    </location>
</feature>
<feature type="transmembrane region" description="Helical" evidence="1">
    <location>
        <begin position="261"/>
        <end position="280"/>
    </location>
</feature>
<dbReference type="PANTHER" id="PTHR41710">
    <property type="entry name" value="GLYCOSYL TRANSFERASE, FAMILY 39"/>
    <property type="match status" value="1"/>
</dbReference>
<keyword evidence="4" id="KW-1185">Reference proteome</keyword>
<keyword evidence="1" id="KW-1133">Transmembrane helix</keyword>
<dbReference type="InterPro" id="IPR038731">
    <property type="entry name" value="RgtA/B/C-like"/>
</dbReference>
<feature type="transmembrane region" description="Helical" evidence="1">
    <location>
        <begin position="142"/>
        <end position="158"/>
    </location>
</feature>
<feature type="transmembrane region" description="Helical" evidence="1">
    <location>
        <begin position="25"/>
        <end position="47"/>
    </location>
</feature>
<comment type="caution">
    <text evidence="3">The sequence shown here is derived from an EMBL/GenBank/DDBJ whole genome shotgun (WGS) entry which is preliminary data.</text>
</comment>
<feature type="transmembrane region" description="Helical" evidence="1">
    <location>
        <begin position="165"/>
        <end position="182"/>
    </location>
</feature>